<evidence type="ECO:0000256" key="1">
    <source>
        <dbReference type="SAM" id="Phobius"/>
    </source>
</evidence>
<proteinExistence type="predicted"/>
<reference evidence="2 3" key="1">
    <citation type="submission" date="2024-01" db="EMBL/GenBank/DDBJ databases">
        <title>The complete chloroplast genome sequence of Lithospermum erythrorhizon: insights into the phylogenetic relationship among Boraginaceae species and the maternal lineages of purple gromwells.</title>
        <authorList>
            <person name="Okada T."/>
            <person name="Watanabe K."/>
        </authorList>
    </citation>
    <scope>NUCLEOTIDE SEQUENCE [LARGE SCALE GENOMIC DNA]</scope>
</reference>
<accession>A0AAV3Q764</accession>
<organism evidence="2 3">
    <name type="scientific">Lithospermum erythrorhizon</name>
    <name type="common">Purple gromwell</name>
    <name type="synonym">Lithospermum officinale var. erythrorhizon</name>
    <dbReference type="NCBI Taxonomy" id="34254"/>
    <lineage>
        <taxon>Eukaryota</taxon>
        <taxon>Viridiplantae</taxon>
        <taxon>Streptophyta</taxon>
        <taxon>Embryophyta</taxon>
        <taxon>Tracheophyta</taxon>
        <taxon>Spermatophyta</taxon>
        <taxon>Magnoliopsida</taxon>
        <taxon>eudicotyledons</taxon>
        <taxon>Gunneridae</taxon>
        <taxon>Pentapetalae</taxon>
        <taxon>asterids</taxon>
        <taxon>lamiids</taxon>
        <taxon>Boraginales</taxon>
        <taxon>Boraginaceae</taxon>
        <taxon>Boraginoideae</taxon>
        <taxon>Lithospermeae</taxon>
        <taxon>Lithospermum</taxon>
    </lineage>
</organism>
<comment type="caution">
    <text evidence="2">The sequence shown here is derived from an EMBL/GenBank/DDBJ whole genome shotgun (WGS) entry which is preliminary data.</text>
</comment>
<evidence type="ECO:0000313" key="3">
    <source>
        <dbReference type="Proteomes" id="UP001454036"/>
    </source>
</evidence>
<dbReference type="AlphaFoldDB" id="A0AAV3Q764"/>
<dbReference type="EMBL" id="BAABME010003493">
    <property type="protein sequence ID" value="GAA0159002.1"/>
    <property type="molecule type" value="Genomic_DNA"/>
</dbReference>
<dbReference type="Proteomes" id="UP001454036">
    <property type="component" value="Unassembled WGS sequence"/>
</dbReference>
<keyword evidence="1" id="KW-1133">Transmembrane helix</keyword>
<keyword evidence="3" id="KW-1185">Reference proteome</keyword>
<feature type="transmembrane region" description="Helical" evidence="1">
    <location>
        <begin position="109"/>
        <end position="126"/>
    </location>
</feature>
<protein>
    <submittedName>
        <fullName evidence="2">Uncharacterized protein</fullName>
    </submittedName>
</protein>
<keyword evidence="1" id="KW-0472">Membrane</keyword>
<sequence>MEGAGKNIFYKYCAKRCVKQVSRSVENPIHGGHCWMEWEDVECAPKAEKRYYNEESLTGLIDCTRKQLTLYEAKLSLCETRLQIEQQLVDTLREELFEVKLNAKCLKKCLCGIVFVFAFFFFLWCLI</sequence>
<evidence type="ECO:0000313" key="2">
    <source>
        <dbReference type="EMBL" id="GAA0159002.1"/>
    </source>
</evidence>
<keyword evidence="1" id="KW-0812">Transmembrane</keyword>
<gene>
    <name evidence="2" type="ORF">LIER_15889</name>
</gene>
<name>A0AAV3Q764_LITER</name>